<organism evidence="3 4">
    <name type="scientific">Pyramidobacter porci</name>
    <dbReference type="NCBI Taxonomy" id="2605789"/>
    <lineage>
        <taxon>Bacteria</taxon>
        <taxon>Thermotogati</taxon>
        <taxon>Synergistota</taxon>
        <taxon>Synergistia</taxon>
        <taxon>Synergistales</taxon>
        <taxon>Dethiosulfovibrionaceae</taxon>
        <taxon>Pyramidobacter</taxon>
    </lineage>
</organism>
<dbReference type="PANTHER" id="PTHR21240:SF28">
    <property type="entry name" value="ISO-OROTATE DECARBOXYLASE (EUROFUNG)"/>
    <property type="match status" value="1"/>
</dbReference>
<protein>
    <submittedName>
        <fullName evidence="3">Amidohydrolase family protein</fullName>
    </submittedName>
</protein>
<dbReference type="InterPro" id="IPR032466">
    <property type="entry name" value="Metal_Hydrolase"/>
</dbReference>
<dbReference type="Gene3D" id="3.20.20.140">
    <property type="entry name" value="Metal-dependent hydrolases"/>
    <property type="match status" value="1"/>
</dbReference>
<feature type="domain" description="Amidohydrolase-related" evidence="2">
    <location>
        <begin position="5"/>
        <end position="278"/>
    </location>
</feature>
<keyword evidence="4" id="KW-1185">Reference proteome</keyword>
<dbReference type="EMBL" id="VUNH01000013">
    <property type="protein sequence ID" value="MST56558.1"/>
    <property type="molecule type" value="Genomic_DNA"/>
</dbReference>
<proteinExistence type="predicted"/>
<dbReference type="GO" id="GO:0016787">
    <property type="term" value="F:hydrolase activity"/>
    <property type="evidence" value="ECO:0007669"/>
    <property type="project" value="UniProtKB-KW"/>
</dbReference>
<dbReference type="SUPFAM" id="SSF51556">
    <property type="entry name" value="Metallo-dependent hydrolases"/>
    <property type="match status" value="1"/>
</dbReference>
<dbReference type="AlphaFoldDB" id="A0A6L5YEX6"/>
<gene>
    <name evidence="3" type="ORF">FYJ74_11055</name>
</gene>
<evidence type="ECO:0000259" key="2">
    <source>
        <dbReference type="Pfam" id="PF04909"/>
    </source>
</evidence>
<comment type="caution">
    <text evidence="3">The sequence shown here is derived from an EMBL/GenBank/DDBJ whole genome shotgun (WGS) entry which is preliminary data.</text>
</comment>
<dbReference type="Proteomes" id="UP000473699">
    <property type="component" value="Unassembled WGS sequence"/>
</dbReference>
<dbReference type="RefSeq" id="WP_154529629.1">
    <property type="nucleotide sequence ID" value="NZ_VUNH01000013.1"/>
</dbReference>
<dbReference type="InterPro" id="IPR006680">
    <property type="entry name" value="Amidohydro-rel"/>
</dbReference>
<dbReference type="GO" id="GO:0016831">
    <property type="term" value="F:carboxy-lyase activity"/>
    <property type="evidence" value="ECO:0007669"/>
    <property type="project" value="InterPro"/>
</dbReference>
<evidence type="ECO:0000256" key="1">
    <source>
        <dbReference type="ARBA" id="ARBA00023239"/>
    </source>
</evidence>
<dbReference type="Pfam" id="PF04909">
    <property type="entry name" value="Amidohydro_2"/>
    <property type="match status" value="1"/>
</dbReference>
<evidence type="ECO:0000313" key="3">
    <source>
        <dbReference type="EMBL" id="MST56558.1"/>
    </source>
</evidence>
<dbReference type="GO" id="GO:0005737">
    <property type="term" value="C:cytoplasm"/>
    <property type="evidence" value="ECO:0007669"/>
    <property type="project" value="TreeGrafter"/>
</dbReference>
<reference evidence="3 4" key="1">
    <citation type="submission" date="2019-08" db="EMBL/GenBank/DDBJ databases">
        <title>In-depth cultivation of the pig gut microbiome towards novel bacterial diversity and tailored functional studies.</title>
        <authorList>
            <person name="Wylensek D."/>
            <person name="Hitch T.C.A."/>
            <person name="Clavel T."/>
        </authorList>
    </citation>
    <scope>NUCLEOTIDE SEQUENCE [LARGE SCALE GENOMIC DNA]</scope>
    <source>
        <strain evidence="3 4">SM-530-WT-4B</strain>
    </source>
</reference>
<dbReference type="GO" id="GO:0019748">
    <property type="term" value="P:secondary metabolic process"/>
    <property type="evidence" value="ECO:0007669"/>
    <property type="project" value="TreeGrafter"/>
</dbReference>
<accession>A0A6L5YEX6</accession>
<keyword evidence="3" id="KW-0378">Hydrolase</keyword>
<sequence>MAPVIDVHVHVYPEQFVRDQELISKKEPHFDLLTHNRVHQWGTADQLIQRMDETGVDQSWIFGFAFRDPGLCAICNDYVIDAVRRYPGRLKGFASVSPLTRGFAAEAERCADAGLIGVGELFPQGQNFDLGDRRQTWRLAAVLEERKLLLNVHTAEPVGHDYDGKGNVGPKEAAAFCLNHPGVKVIFAHFGGGLWLYETMPEMRLALKNARYDTAAWPFLYDARVLAAAKAAGALDKMLYGTDWPILDRERFASRLQSCGLDEREKEAFMGGAAARLLDERER</sequence>
<name>A0A6L5YEX6_9BACT</name>
<dbReference type="InterPro" id="IPR032465">
    <property type="entry name" value="ACMSD"/>
</dbReference>
<evidence type="ECO:0000313" key="4">
    <source>
        <dbReference type="Proteomes" id="UP000473699"/>
    </source>
</evidence>
<keyword evidence="1" id="KW-0456">Lyase</keyword>
<dbReference type="PANTHER" id="PTHR21240">
    <property type="entry name" value="2-AMINO-3-CARBOXYLMUCONATE-6-SEMIALDEHYDE DECARBOXYLASE"/>
    <property type="match status" value="1"/>
</dbReference>